<dbReference type="InParanoid" id="A0A1W0VTT6"/>
<name>A0A1W0VTT6_SORBI</name>
<dbReference type="AlphaFoldDB" id="A0A1W0VTT6"/>
<reference evidence="1 2" key="1">
    <citation type="journal article" date="2009" name="Nature">
        <title>The Sorghum bicolor genome and the diversification of grasses.</title>
        <authorList>
            <person name="Paterson A.H."/>
            <person name="Bowers J.E."/>
            <person name="Bruggmann R."/>
            <person name="Dubchak I."/>
            <person name="Grimwood J."/>
            <person name="Gundlach H."/>
            <person name="Haberer G."/>
            <person name="Hellsten U."/>
            <person name="Mitros T."/>
            <person name="Poliakov A."/>
            <person name="Schmutz J."/>
            <person name="Spannagl M."/>
            <person name="Tang H."/>
            <person name="Wang X."/>
            <person name="Wicker T."/>
            <person name="Bharti A.K."/>
            <person name="Chapman J."/>
            <person name="Feltus F.A."/>
            <person name="Gowik U."/>
            <person name="Grigoriev I.V."/>
            <person name="Lyons E."/>
            <person name="Maher C.A."/>
            <person name="Martis M."/>
            <person name="Narechania A."/>
            <person name="Otillar R.P."/>
            <person name="Penning B.W."/>
            <person name="Salamov A.A."/>
            <person name="Wang Y."/>
            <person name="Zhang L."/>
            <person name="Carpita N.C."/>
            <person name="Freeling M."/>
            <person name="Gingle A.R."/>
            <person name="Hash C.T."/>
            <person name="Keller B."/>
            <person name="Klein P."/>
            <person name="Kresovich S."/>
            <person name="McCann M.C."/>
            <person name="Ming R."/>
            <person name="Peterson D.G."/>
            <person name="Mehboob-ur-Rahman"/>
            <person name="Ware D."/>
            <person name="Westhoff P."/>
            <person name="Mayer K.F."/>
            <person name="Messing J."/>
            <person name="Rokhsar D.S."/>
        </authorList>
    </citation>
    <scope>NUCLEOTIDE SEQUENCE [LARGE SCALE GENOMIC DNA]</scope>
    <source>
        <strain evidence="2">cv. BTx623</strain>
    </source>
</reference>
<evidence type="ECO:0000313" key="1">
    <source>
        <dbReference type="EMBL" id="OQU76703.1"/>
    </source>
</evidence>
<organism evidence="1 2">
    <name type="scientific">Sorghum bicolor</name>
    <name type="common">Sorghum</name>
    <name type="synonym">Sorghum vulgare</name>
    <dbReference type="NCBI Taxonomy" id="4558"/>
    <lineage>
        <taxon>Eukaryota</taxon>
        <taxon>Viridiplantae</taxon>
        <taxon>Streptophyta</taxon>
        <taxon>Embryophyta</taxon>
        <taxon>Tracheophyta</taxon>
        <taxon>Spermatophyta</taxon>
        <taxon>Magnoliopsida</taxon>
        <taxon>Liliopsida</taxon>
        <taxon>Poales</taxon>
        <taxon>Poaceae</taxon>
        <taxon>PACMAD clade</taxon>
        <taxon>Panicoideae</taxon>
        <taxon>Andropogonodae</taxon>
        <taxon>Andropogoneae</taxon>
        <taxon>Sorghinae</taxon>
        <taxon>Sorghum</taxon>
    </lineage>
</organism>
<reference evidence="2" key="2">
    <citation type="journal article" date="2018" name="Plant J.">
        <title>The Sorghum bicolor reference genome: improved assembly, gene annotations, a transcriptome atlas, and signatures of genome organization.</title>
        <authorList>
            <person name="McCormick R.F."/>
            <person name="Truong S.K."/>
            <person name="Sreedasyam A."/>
            <person name="Jenkins J."/>
            <person name="Shu S."/>
            <person name="Sims D."/>
            <person name="Kennedy M."/>
            <person name="Amirebrahimi M."/>
            <person name="Weers B.D."/>
            <person name="McKinley B."/>
            <person name="Mattison A."/>
            <person name="Morishige D.T."/>
            <person name="Grimwood J."/>
            <person name="Schmutz J."/>
            <person name="Mullet J.E."/>
        </authorList>
    </citation>
    <scope>NUCLEOTIDE SEQUENCE [LARGE SCALE GENOMIC DNA]</scope>
    <source>
        <strain evidence="2">cv. BTx623</strain>
    </source>
</reference>
<dbReference type="Gramene" id="OQU76703">
    <property type="protein sequence ID" value="OQU76703"/>
    <property type="gene ID" value="SORBI_3010G191301"/>
</dbReference>
<accession>A0A1W0VTT6</accession>
<sequence>MHERKIWWKGLNIYRNKFIFLMTAEHICQEHTGRSIHSFRAWRNTHCAMMYYCFSRCYSLSDPFPFMRNAELSKWIKRLFLHMDNASILFARDHILTLSAIAVSIKSIIKLLALSLKVSANYCAPQDQFNIT</sequence>
<protein>
    <submittedName>
        <fullName evidence="1">Uncharacterized protein</fullName>
    </submittedName>
</protein>
<evidence type="ECO:0000313" key="2">
    <source>
        <dbReference type="Proteomes" id="UP000000768"/>
    </source>
</evidence>
<keyword evidence="2" id="KW-1185">Reference proteome</keyword>
<dbReference type="Proteomes" id="UP000000768">
    <property type="component" value="Chromosome 10"/>
</dbReference>
<dbReference type="EMBL" id="CM000769">
    <property type="protein sequence ID" value="OQU76703.1"/>
    <property type="molecule type" value="Genomic_DNA"/>
</dbReference>
<proteinExistence type="predicted"/>
<gene>
    <name evidence="1" type="ORF">SORBI_3010G191301</name>
</gene>